<keyword evidence="2" id="KW-1185">Reference proteome</keyword>
<dbReference type="Proteomes" id="UP000837857">
    <property type="component" value="Chromosome 12"/>
</dbReference>
<sequence length="119" mass="13355">MPTHCEDGERLHRYPSYNMKRHRAPILERRCGISLEGTISQRQHYALSFCEESEIAYVNALNGPFKSFPLPPLPHTASPPHPSSYASGATWHASISDATLTDVPVSLSMRHKEVTNVRD</sequence>
<dbReference type="EMBL" id="OW152824">
    <property type="protein sequence ID" value="CAH2040907.1"/>
    <property type="molecule type" value="Genomic_DNA"/>
</dbReference>
<organism evidence="1 2">
    <name type="scientific">Iphiclides podalirius</name>
    <name type="common">scarce swallowtail</name>
    <dbReference type="NCBI Taxonomy" id="110791"/>
    <lineage>
        <taxon>Eukaryota</taxon>
        <taxon>Metazoa</taxon>
        <taxon>Ecdysozoa</taxon>
        <taxon>Arthropoda</taxon>
        <taxon>Hexapoda</taxon>
        <taxon>Insecta</taxon>
        <taxon>Pterygota</taxon>
        <taxon>Neoptera</taxon>
        <taxon>Endopterygota</taxon>
        <taxon>Lepidoptera</taxon>
        <taxon>Glossata</taxon>
        <taxon>Ditrysia</taxon>
        <taxon>Papilionoidea</taxon>
        <taxon>Papilionidae</taxon>
        <taxon>Papilioninae</taxon>
        <taxon>Iphiclides</taxon>
    </lineage>
</organism>
<evidence type="ECO:0000313" key="1">
    <source>
        <dbReference type="EMBL" id="CAH2040907.1"/>
    </source>
</evidence>
<gene>
    <name evidence="1" type="ORF">IPOD504_LOCUS2891</name>
</gene>
<name>A0ABN8I195_9NEOP</name>
<reference evidence="1" key="1">
    <citation type="submission" date="2022-03" db="EMBL/GenBank/DDBJ databases">
        <authorList>
            <person name="Martin H S."/>
        </authorList>
    </citation>
    <scope>NUCLEOTIDE SEQUENCE</scope>
</reference>
<evidence type="ECO:0000313" key="2">
    <source>
        <dbReference type="Proteomes" id="UP000837857"/>
    </source>
</evidence>
<protein>
    <submittedName>
        <fullName evidence="1">Uncharacterized protein</fullName>
    </submittedName>
</protein>
<feature type="non-terminal residue" evidence="1">
    <location>
        <position position="119"/>
    </location>
</feature>
<accession>A0ABN8I195</accession>
<proteinExistence type="predicted"/>